<dbReference type="GO" id="GO:0005634">
    <property type="term" value="C:nucleus"/>
    <property type="evidence" value="ECO:0007669"/>
    <property type="project" value="UniProtKB-SubCell"/>
</dbReference>
<sequence length="453" mass="49919">MHTLTLVTQLGHNGKCKDSRLRDSGSSGKPKEVVCGERSCLAISFSMMPNTVGASTLSAFLTNSQNLHKGNVSLMPSNYTPTTKVTLAAISSNVATPLVISTPQRVSHTGNILIGTPLLHTPTMVTQDINEWTPGTKKRTHDFNDYIFDRDGLCSGDSSASKRLKKVDKNGKGLRHFSMKVCEKVQQKGTTSYNEVADELVAEFTNSSNVVATDSQVYDQKNIRRRVYDALNVLMAMNIISKEKKEIRWIGLPTNSAQECQNLEVEKQKRVERIKQKRAQLEELILQQIAFKNLVKRNKASEASAQIPPPSGSVIQLPFIILNTDVHTVIDCSISNDKCEYLFDFDNTFEIHDDVEILKRMGMTLGLESGKCTADNLALAKSLVPRSLETYLTDMAKGRSQNSSFPGDSASLNGSRSYSHSSSAPSESQGQTPSSFNEEDDDEDVEDEPSSPE</sequence>
<dbReference type="InterPro" id="IPR015648">
    <property type="entry name" value="Transcrpt_fac_DP"/>
</dbReference>
<keyword evidence="4 7" id="KW-0238">DNA-binding</keyword>
<dbReference type="InterPro" id="IPR036390">
    <property type="entry name" value="WH_DNA-bd_sf"/>
</dbReference>
<keyword evidence="3 7" id="KW-0805">Transcription regulation</keyword>
<evidence type="ECO:0000313" key="11">
    <source>
        <dbReference type="EMBL" id="KAL0972991.1"/>
    </source>
</evidence>
<dbReference type="InterPro" id="IPR038168">
    <property type="entry name" value="TF_DP_C_sf"/>
</dbReference>
<dbReference type="Pfam" id="PF02319">
    <property type="entry name" value="WHD_E2F_TDP"/>
    <property type="match status" value="1"/>
</dbReference>
<dbReference type="FunFam" id="1.20.140.80:FF:000001">
    <property type="entry name" value="Transcription factor"/>
    <property type="match status" value="1"/>
</dbReference>
<dbReference type="PANTHER" id="PTHR12548">
    <property type="entry name" value="TRANSCRIPTION FACTOR DP"/>
    <property type="match status" value="1"/>
</dbReference>
<dbReference type="FunFam" id="1.10.10.10:FF:000047">
    <property type="entry name" value="Transcription factor"/>
    <property type="match status" value="1"/>
</dbReference>
<dbReference type="InterPro" id="IPR014889">
    <property type="entry name" value="Transc_factor_DP_C"/>
</dbReference>
<dbReference type="InterPro" id="IPR003316">
    <property type="entry name" value="E2F_WHTH_DNA-bd_dom"/>
</dbReference>
<dbReference type="PANTHER" id="PTHR12548:SF5">
    <property type="entry name" value="TRANSCRIPTION FACTOR DP-2"/>
    <property type="match status" value="1"/>
</dbReference>
<dbReference type="GO" id="GO:0006355">
    <property type="term" value="P:regulation of DNA-templated transcription"/>
    <property type="evidence" value="ECO:0007669"/>
    <property type="project" value="UniProtKB-ARBA"/>
</dbReference>
<feature type="region of interest" description="Disordered" evidence="8">
    <location>
        <begin position="398"/>
        <end position="453"/>
    </location>
</feature>
<evidence type="ECO:0000256" key="2">
    <source>
        <dbReference type="ARBA" id="ARBA00010940"/>
    </source>
</evidence>
<proteinExistence type="inferred from homology"/>
<dbReference type="SMART" id="SM01138">
    <property type="entry name" value="DP"/>
    <property type="match status" value="1"/>
</dbReference>
<dbReference type="Gene3D" id="1.10.10.10">
    <property type="entry name" value="Winged helix-like DNA-binding domain superfamily/Winged helix DNA-binding domain"/>
    <property type="match status" value="1"/>
</dbReference>
<reference evidence="11 12" key="1">
    <citation type="submission" date="2024-06" db="EMBL/GenBank/DDBJ databases">
        <authorList>
            <person name="Pan Q."/>
            <person name="Wen M."/>
            <person name="Jouanno E."/>
            <person name="Zahm M."/>
            <person name="Klopp C."/>
            <person name="Cabau C."/>
            <person name="Louis A."/>
            <person name="Berthelot C."/>
            <person name="Parey E."/>
            <person name="Roest Crollius H."/>
            <person name="Montfort J."/>
            <person name="Robinson-Rechavi M."/>
            <person name="Bouchez O."/>
            <person name="Lampietro C."/>
            <person name="Lopez Roques C."/>
            <person name="Donnadieu C."/>
            <person name="Postlethwait J."/>
            <person name="Bobe J."/>
            <person name="Verreycken H."/>
            <person name="Guiguen Y."/>
        </authorList>
    </citation>
    <scope>NUCLEOTIDE SEQUENCE [LARGE SCALE GENOMIC DNA]</scope>
    <source>
        <strain evidence="11">Up_M1</strain>
        <tissue evidence="11">Testis</tissue>
    </source>
</reference>
<comment type="similarity">
    <text evidence="2 7">Belongs to the E2F/DP family.</text>
</comment>
<feature type="compositionally biased region" description="Low complexity" evidence="8">
    <location>
        <begin position="411"/>
        <end position="429"/>
    </location>
</feature>
<dbReference type="InterPro" id="IPR036388">
    <property type="entry name" value="WH-like_DNA-bd_sf"/>
</dbReference>
<evidence type="ECO:0000256" key="8">
    <source>
        <dbReference type="SAM" id="MobiDB-lite"/>
    </source>
</evidence>
<evidence type="ECO:0000256" key="6">
    <source>
        <dbReference type="ARBA" id="ARBA00023242"/>
    </source>
</evidence>
<dbReference type="SMART" id="SM01372">
    <property type="entry name" value="E2F_TDP"/>
    <property type="match status" value="1"/>
</dbReference>
<dbReference type="AlphaFoldDB" id="A0ABD0X1M8"/>
<dbReference type="EMBL" id="JAGEUA010000006">
    <property type="protein sequence ID" value="KAL0972991.1"/>
    <property type="molecule type" value="Genomic_DNA"/>
</dbReference>
<dbReference type="GO" id="GO:0003677">
    <property type="term" value="F:DNA binding"/>
    <property type="evidence" value="ECO:0007669"/>
    <property type="project" value="UniProtKB-KW"/>
</dbReference>
<comment type="caution">
    <text evidence="11">The sequence shown here is derived from an EMBL/GenBank/DDBJ whole genome shotgun (WGS) entry which is preliminary data.</text>
</comment>
<dbReference type="SUPFAM" id="SSF144074">
    <property type="entry name" value="E2F-DP heterodimerization region"/>
    <property type="match status" value="1"/>
</dbReference>
<keyword evidence="5 7" id="KW-0804">Transcription</keyword>
<evidence type="ECO:0000259" key="9">
    <source>
        <dbReference type="SMART" id="SM01138"/>
    </source>
</evidence>
<dbReference type="Pfam" id="PF08781">
    <property type="entry name" value="DP"/>
    <property type="match status" value="1"/>
</dbReference>
<accession>A0ABD0X1M8</accession>
<name>A0ABD0X1M8_UMBPY</name>
<evidence type="ECO:0000256" key="5">
    <source>
        <dbReference type="ARBA" id="ARBA00023163"/>
    </source>
</evidence>
<gene>
    <name evidence="11" type="ORF">UPYG_G00197420</name>
</gene>
<evidence type="ECO:0000256" key="1">
    <source>
        <dbReference type="ARBA" id="ARBA00004123"/>
    </source>
</evidence>
<protein>
    <recommendedName>
        <fullName evidence="13">Transcription factor</fullName>
    </recommendedName>
</protein>
<dbReference type="Gene3D" id="1.20.140.80">
    <property type="entry name" value="Transcription factor DP"/>
    <property type="match status" value="1"/>
</dbReference>
<feature type="domain" description="E2F/DP family winged-helix DNA-binding" evidence="10">
    <location>
        <begin position="169"/>
        <end position="251"/>
    </location>
</feature>
<organism evidence="11 12">
    <name type="scientific">Umbra pygmaea</name>
    <name type="common">Eastern mudminnow</name>
    <dbReference type="NCBI Taxonomy" id="75934"/>
    <lineage>
        <taxon>Eukaryota</taxon>
        <taxon>Metazoa</taxon>
        <taxon>Chordata</taxon>
        <taxon>Craniata</taxon>
        <taxon>Vertebrata</taxon>
        <taxon>Euteleostomi</taxon>
        <taxon>Actinopterygii</taxon>
        <taxon>Neopterygii</taxon>
        <taxon>Teleostei</taxon>
        <taxon>Protacanthopterygii</taxon>
        <taxon>Esociformes</taxon>
        <taxon>Umbridae</taxon>
        <taxon>Umbra</taxon>
    </lineage>
</organism>
<keyword evidence="12" id="KW-1185">Reference proteome</keyword>
<dbReference type="PIRSF" id="PIRSF009404">
    <property type="entry name" value="Transcription_factor_DP"/>
    <property type="match status" value="1"/>
</dbReference>
<evidence type="ECO:0000259" key="10">
    <source>
        <dbReference type="SMART" id="SM01372"/>
    </source>
</evidence>
<evidence type="ECO:0000256" key="7">
    <source>
        <dbReference type="RuleBase" id="RU003796"/>
    </source>
</evidence>
<evidence type="ECO:0000256" key="3">
    <source>
        <dbReference type="ARBA" id="ARBA00023015"/>
    </source>
</evidence>
<dbReference type="InterPro" id="IPR037241">
    <property type="entry name" value="E2F-DP_heterodim"/>
</dbReference>
<evidence type="ECO:0000313" key="12">
    <source>
        <dbReference type="Proteomes" id="UP001557470"/>
    </source>
</evidence>
<feature type="compositionally biased region" description="Acidic residues" evidence="8">
    <location>
        <begin position="437"/>
        <end position="453"/>
    </location>
</feature>
<dbReference type="CDD" id="cd14458">
    <property type="entry name" value="DP_DD"/>
    <property type="match status" value="1"/>
</dbReference>
<evidence type="ECO:0000256" key="4">
    <source>
        <dbReference type="ARBA" id="ARBA00023125"/>
    </source>
</evidence>
<dbReference type="Proteomes" id="UP001557470">
    <property type="component" value="Unassembled WGS sequence"/>
</dbReference>
<evidence type="ECO:0008006" key="13">
    <source>
        <dbReference type="Google" id="ProtNLM"/>
    </source>
</evidence>
<comment type="subcellular location">
    <subcellularLocation>
        <location evidence="1 7">Nucleus</location>
    </subcellularLocation>
</comment>
<dbReference type="SUPFAM" id="SSF46785">
    <property type="entry name" value="Winged helix' DNA-binding domain"/>
    <property type="match status" value="1"/>
</dbReference>
<keyword evidence="6 7" id="KW-0539">Nucleus</keyword>
<feature type="domain" description="Transcription factor DP C-terminal" evidence="9">
    <location>
        <begin position="258"/>
        <end position="402"/>
    </location>
</feature>